<evidence type="ECO:0000256" key="14">
    <source>
        <dbReference type="RuleBase" id="RU000590"/>
    </source>
</evidence>
<evidence type="ECO:0000256" key="13">
    <source>
        <dbReference type="ARBA" id="ARBA00032413"/>
    </source>
</evidence>
<dbReference type="Proteomes" id="UP000800235">
    <property type="component" value="Unassembled WGS sequence"/>
</dbReference>
<sequence length="566" mass="63267">MDRLDLRCLAKRLEGESQVYSFHINSRTSPNKYPAKQHARAVANRLEVTEGLIYLAGAPTAFLEDSDQSAPFRQRRYFFYFSGCDEADCHILYDISKDKLVLYIPEIDARKAVWGGAGSTKPEAEAKYDADGVKYTSHLKDDVKKWWNKGSGRLYLLHPDQTVTPYCLDSETLDVGRIDALLLRYTTDLCRVIKDDHEIKLIRRANEVSAHAHRAVLKNIHSFQNESQVEAIFLDTSISEGAKHQAYSIIAGSGMNAAVLHYVNNNEPLADRQLLLIDAGAEWDCYASDVTRTFPISGKWTKEAKDIYDLVDEMQTACMTRMKPGTHFRDLQVLAHFIAVTGLMKLGILHNGTRDEILAAGTSTAFFPHGLGHHVGLEVHDVIDLPFTMATGEHFSQSEFPTGDPSLLAQLYQTLIDPSLCKGPLLRQGTGLQEGMIVTVEPGIYFSQYALTRVFLPNPVHARYINKQVLAKYMLVGGVRIEDDILITRDGYENLTTAPKGDEALKIIRGDRVPSNADLDTSYGEDSIHIPSMTLEDLDTYSRVFRQLSSKEDSGLIQGIFSEAKT</sequence>
<keyword evidence="17" id="KW-1185">Reference proteome</keyword>
<evidence type="ECO:0000256" key="12">
    <source>
        <dbReference type="ARBA" id="ARBA00030849"/>
    </source>
</evidence>
<dbReference type="InterPro" id="IPR052433">
    <property type="entry name" value="X-Pro_dipept-like"/>
</dbReference>
<dbReference type="PANTHER" id="PTHR43226:SF3">
    <property type="entry name" value="XAA-PRO AMINOPEPTIDASE AN0832-RELATED"/>
    <property type="match status" value="1"/>
</dbReference>
<keyword evidence="9" id="KW-0378">Hydrolase</keyword>
<proteinExistence type="inferred from homology"/>
<evidence type="ECO:0000313" key="17">
    <source>
        <dbReference type="Proteomes" id="UP000800235"/>
    </source>
</evidence>
<evidence type="ECO:0000256" key="9">
    <source>
        <dbReference type="ARBA" id="ARBA00022801"/>
    </source>
</evidence>
<evidence type="ECO:0000256" key="7">
    <source>
        <dbReference type="ARBA" id="ARBA00022670"/>
    </source>
</evidence>
<dbReference type="PANTHER" id="PTHR43226">
    <property type="entry name" value="XAA-PRO AMINOPEPTIDASE 3"/>
    <property type="match status" value="1"/>
</dbReference>
<dbReference type="InterPro" id="IPR007865">
    <property type="entry name" value="Aminopep_P_N"/>
</dbReference>
<dbReference type="SUPFAM" id="SSF55920">
    <property type="entry name" value="Creatinase/aminopeptidase"/>
    <property type="match status" value="1"/>
</dbReference>
<feature type="domain" description="Aminopeptidase P N-terminal" evidence="15">
    <location>
        <begin position="33"/>
        <end position="165"/>
    </location>
</feature>
<dbReference type="CDD" id="cd01087">
    <property type="entry name" value="Prolidase"/>
    <property type="match status" value="1"/>
</dbReference>
<comment type="caution">
    <text evidence="16">The sequence shown here is derived from an EMBL/GenBank/DDBJ whole genome shotgun (WGS) entry which is preliminary data.</text>
</comment>
<dbReference type="GO" id="GO:0030145">
    <property type="term" value="F:manganese ion binding"/>
    <property type="evidence" value="ECO:0007669"/>
    <property type="project" value="InterPro"/>
</dbReference>
<comment type="function">
    <text evidence="3">Catalyzes the removal of a penultimate prolyl residue from the N-termini of peptides.</text>
</comment>
<dbReference type="GO" id="GO:0006508">
    <property type="term" value="P:proteolysis"/>
    <property type="evidence" value="ECO:0007669"/>
    <property type="project" value="UniProtKB-KW"/>
</dbReference>
<dbReference type="AlphaFoldDB" id="A0A9P4NU59"/>
<organism evidence="16 17">
    <name type="scientific">Tothia fuscella</name>
    <dbReference type="NCBI Taxonomy" id="1048955"/>
    <lineage>
        <taxon>Eukaryota</taxon>
        <taxon>Fungi</taxon>
        <taxon>Dikarya</taxon>
        <taxon>Ascomycota</taxon>
        <taxon>Pezizomycotina</taxon>
        <taxon>Dothideomycetes</taxon>
        <taxon>Pleosporomycetidae</taxon>
        <taxon>Venturiales</taxon>
        <taxon>Cylindrosympodiaceae</taxon>
        <taxon>Tothia</taxon>
    </lineage>
</organism>
<evidence type="ECO:0000313" key="16">
    <source>
        <dbReference type="EMBL" id="KAF2431339.1"/>
    </source>
</evidence>
<evidence type="ECO:0000256" key="2">
    <source>
        <dbReference type="ARBA" id="ARBA00001936"/>
    </source>
</evidence>
<dbReference type="Pfam" id="PF00557">
    <property type="entry name" value="Peptidase_M24"/>
    <property type="match status" value="1"/>
</dbReference>
<dbReference type="EC" id="3.4.11.9" evidence="5"/>
<comment type="cofactor">
    <cofactor evidence="2">
        <name>Mn(2+)</name>
        <dbReference type="ChEBI" id="CHEBI:29035"/>
    </cofactor>
</comment>
<accession>A0A9P4NU59</accession>
<evidence type="ECO:0000259" key="15">
    <source>
        <dbReference type="SMART" id="SM01011"/>
    </source>
</evidence>
<dbReference type="SUPFAM" id="SSF53092">
    <property type="entry name" value="Creatinase/prolidase N-terminal domain"/>
    <property type="match status" value="1"/>
</dbReference>
<evidence type="ECO:0000256" key="3">
    <source>
        <dbReference type="ARBA" id="ARBA00002443"/>
    </source>
</evidence>
<gene>
    <name evidence="16" type="ORF">EJ08DRAFT_587523</name>
</gene>
<evidence type="ECO:0000256" key="1">
    <source>
        <dbReference type="ARBA" id="ARBA00001424"/>
    </source>
</evidence>
<evidence type="ECO:0000256" key="4">
    <source>
        <dbReference type="ARBA" id="ARBA00008766"/>
    </source>
</evidence>
<dbReference type="InterPro" id="IPR029149">
    <property type="entry name" value="Creatin/AminoP/Spt16_N"/>
</dbReference>
<dbReference type="PROSITE" id="PS00491">
    <property type="entry name" value="PROLINE_PEPTIDASE"/>
    <property type="match status" value="1"/>
</dbReference>
<keyword evidence="8 14" id="KW-0479">Metal-binding</keyword>
<keyword evidence="6" id="KW-0031">Aminopeptidase</keyword>
<comment type="catalytic activity">
    <reaction evidence="1">
        <text>Release of any N-terminal amino acid, including proline, that is linked to proline, even from a dipeptide or tripeptide.</text>
        <dbReference type="EC" id="3.4.11.9"/>
    </reaction>
</comment>
<dbReference type="InterPro" id="IPR000994">
    <property type="entry name" value="Pept_M24"/>
</dbReference>
<dbReference type="InterPro" id="IPR036005">
    <property type="entry name" value="Creatinase/aminopeptidase-like"/>
</dbReference>
<dbReference type="InterPro" id="IPR001131">
    <property type="entry name" value="Peptidase_M24B_aminopep-P_CS"/>
</dbReference>
<evidence type="ECO:0000256" key="8">
    <source>
        <dbReference type="ARBA" id="ARBA00022723"/>
    </source>
</evidence>
<name>A0A9P4NU59_9PEZI</name>
<reference evidence="16" key="1">
    <citation type="journal article" date="2020" name="Stud. Mycol.">
        <title>101 Dothideomycetes genomes: a test case for predicting lifestyles and emergence of pathogens.</title>
        <authorList>
            <person name="Haridas S."/>
            <person name="Albert R."/>
            <person name="Binder M."/>
            <person name="Bloem J."/>
            <person name="Labutti K."/>
            <person name="Salamov A."/>
            <person name="Andreopoulos B."/>
            <person name="Baker S."/>
            <person name="Barry K."/>
            <person name="Bills G."/>
            <person name="Bluhm B."/>
            <person name="Cannon C."/>
            <person name="Castanera R."/>
            <person name="Culley D."/>
            <person name="Daum C."/>
            <person name="Ezra D."/>
            <person name="Gonzalez J."/>
            <person name="Henrissat B."/>
            <person name="Kuo A."/>
            <person name="Liang C."/>
            <person name="Lipzen A."/>
            <person name="Lutzoni F."/>
            <person name="Magnuson J."/>
            <person name="Mondo S."/>
            <person name="Nolan M."/>
            <person name="Ohm R."/>
            <person name="Pangilinan J."/>
            <person name="Park H.-J."/>
            <person name="Ramirez L."/>
            <person name="Alfaro M."/>
            <person name="Sun H."/>
            <person name="Tritt A."/>
            <person name="Yoshinaga Y."/>
            <person name="Zwiers L.-H."/>
            <person name="Turgeon B."/>
            <person name="Goodwin S."/>
            <person name="Spatafora J."/>
            <person name="Crous P."/>
            <person name="Grigoriev I."/>
        </authorList>
    </citation>
    <scope>NUCLEOTIDE SEQUENCE</scope>
    <source>
        <strain evidence="16">CBS 130266</strain>
    </source>
</reference>
<dbReference type="OrthoDB" id="10261878at2759"/>
<dbReference type="Gene3D" id="3.40.350.10">
    <property type="entry name" value="Creatinase/prolidase N-terminal domain"/>
    <property type="match status" value="1"/>
</dbReference>
<dbReference type="Gene3D" id="3.90.230.10">
    <property type="entry name" value="Creatinase/methionine aminopeptidase superfamily"/>
    <property type="match status" value="1"/>
</dbReference>
<evidence type="ECO:0000256" key="5">
    <source>
        <dbReference type="ARBA" id="ARBA00012574"/>
    </source>
</evidence>
<keyword evidence="10" id="KW-0482">Metalloprotease</keyword>
<keyword evidence="7" id="KW-0645">Protease</keyword>
<dbReference type="SMART" id="SM01011">
    <property type="entry name" value="AMP_N"/>
    <property type="match status" value="1"/>
</dbReference>
<dbReference type="GO" id="GO:0070006">
    <property type="term" value="F:metalloaminopeptidase activity"/>
    <property type="evidence" value="ECO:0007669"/>
    <property type="project" value="InterPro"/>
</dbReference>
<protein>
    <recommendedName>
        <fullName evidence="5">Xaa-Pro aminopeptidase</fullName>
        <ecNumber evidence="5">3.4.11.9</ecNumber>
    </recommendedName>
    <alternativeName>
        <fullName evidence="12">Aminoacylproline aminopeptidase</fullName>
    </alternativeName>
    <alternativeName>
        <fullName evidence="13">Prolidase</fullName>
    </alternativeName>
</protein>
<evidence type="ECO:0000256" key="10">
    <source>
        <dbReference type="ARBA" id="ARBA00023049"/>
    </source>
</evidence>
<comment type="similarity">
    <text evidence="4 14">Belongs to the peptidase M24B family.</text>
</comment>
<evidence type="ECO:0000256" key="6">
    <source>
        <dbReference type="ARBA" id="ARBA00022438"/>
    </source>
</evidence>
<dbReference type="Pfam" id="PF05195">
    <property type="entry name" value="AMP_N"/>
    <property type="match status" value="1"/>
</dbReference>
<evidence type="ECO:0000256" key="11">
    <source>
        <dbReference type="ARBA" id="ARBA00023211"/>
    </source>
</evidence>
<dbReference type="EMBL" id="MU007032">
    <property type="protein sequence ID" value="KAF2431339.1"/>
    <property type="molecule type" value="Genomic_DNA"/>
</dbReference>
<keyword evidence="11" id="KW-0464">Manganese</keyword>